<keyword evidence="2" id="KW-1185">Reference proteome</keyword>
<keyword evidence="1" id="KW-0808">Transferase</keyword>
<protein>
    <submittedName>
        <fullName evidence="1">Sugar kinase</fullName>
    </submittedName>
</protein>
<dbReference type="RefSeq" id="WP_198110962.1">
    <property type="nucleotide sequence ID" value="NZ_JAEDAK010000005.1"/>
</dbReference>
<organism evidence="1 2">
    <name type="scientific">Inhella proteolytica</name>
    <dbReference type="NCBI Taxonomy" id="2795029"/>
    <lineage>
        <taxon>Bacteria</taxon>
        <taxon>Pseudomonadati</taxon>
        <taxon>Pseudomonadota</taxon>
        <taxon>Betaproteobacteria</taxon>
        <taxon>Burkholderiales</taxon>
        <taxon>Sphaerotilaceae</taxon>
        <taxon>Inhella</taxon>
    </lineage>
</organism>
<name>A0A931J2Y3_9BURK</name>
<dbReference type="Proteomes" id="UP000613266">
    <property type="component" value="Unassembled WGS sequence"/>
</dbReference>
<accession>A0A931J2Y3</accession>
<sequence>MASGTERRLVLVTRRTRLEALVQQHHTLGQARFYVEHLGADFEDYLREHQAYSHSLAICSAALQRWGRSQTLERSLLPNFVFDADDIVLTLGQDGLVANVLKYLNGQPLVGLNPEPTRWDGVLLPFEPADLARLLPEVAADRRPLQSVTLAEAVLSDGQRLRAVNELFIGPRTHSSALYEIEWDGRREAQSSSGVIVATGLGSTGWLRSMLTGSAGLAAVPRTHAPEPWDAERLTFAVREPFPSRSSAVGLVHGHVSTQQPLRLRSRMPEQGVIFSDGMEADFLRFTAGVEATIGLAAQRGCLVR</sequence>
<dbReference type="PANTHER" id="PTHR13158:SF5">
    <property type="entry name" value="NAD KINASE 2, MITOCHONDRIAL"/>
    <property type="match status" value="1"/>
</dbReference>
<reference evidence="1" key="1">
    <citation type="submission" date="2020-12" db="EMBL/GenBank/DDBJ databases">
        <title>The genome sequence of Inhella sp. 1Y17.</title>
        <authorList>
            <person name="Liu Y."/>
        </authorList>
    </citation>
    <scope>NUCLEOTIDE SEQUENCE</scope>
    <source>
        <strain evidence="1">1Y17</strain>
    </source>
</reference>
<dbReference type="PANTHER" id="PTHR13158">
    <property type="match status" value="1"/>
</dbReference>
<keyword evidence="1" id="KW-0418">Kinase</keyword>
<gene>
    <name evidence="1" type="ORF">I7X39_09780</name>
</gene>
<comment type="caution">
    <text evidence="1">The sequence shown here is derived from an EMBL/GenBank/DDBJ whole genome shotgun (WGS) entry which is preliminary data.</text>
</comment>
<dbReference type="InterPro" id="IPR016064">
    <property type="entry name" value="NAD/diacylglycerol_kinase_sf"/>
</dbReference>
<evidence type="ECO:0000313" key="2">
    <source>
        <dbReference type="Proteomes" id="UP000613266"/>
    </source>
</evidence>
<proteinExistence type="predicted"/>
<evidence type="ECO:0000313" key="1">
    <source>
        <dbReference type="EMBL" id="MBH9577195.1"/>
    </source>
</evidence>
<dbReference type="SUPFAM" id="SSF111331">
    <property type="entry name" value="NAD kinase/diacylglycerol kinase-like"/>
    <property type="match status" value="1"/>
</dbReference>
<dbReference type="GO" id="GO:0003951">
    <property type="term" value="F:NAD+ kinase activity"/>
    <property type="evidence" value="ECO:0007669"/>
    <property type="project" value="InterPro"/>
</dbReference>
<dbReference type="InterPro" id="IPR017437">
    <property type="entry name" value="ATP-NAD_kinase_PpnK-typ_C"/>
</dbReference>
<dbReference type="AlphaFoldDB" id="A0A931J2Y3"/>
<dbReference type="EMBL" id="JAEDAK010000005">
    <property type="protein sequence ID" value="MBH9577195.1"/>
    <property type="molecule type" value="Genomic_DNA"/>
</dbReference>
<dbReference type="Gene3D" id="2.60.200.30">
    <property type="entry name" value="Probable inorganic polyphosphate/atp-NAD kinase, domain 2"/>
    <property type="match status" value="1"/>
</dbReference>
<dbReference type="GO" id="GO:0019674">
    <property type="term" value="P:NAD+ metabolic process"/>
    <property type="evidence" value="ECO:0007669"/>
    <property type="project" value="InterPro"/>
</dbReference>